<organism evidence="2 3">
    <name type="scientific">Lactobacillus gasseri (strain ATCC 33323 / DSM 20243 / BCRC 14619 / CIP 102991 / JCM 1131 / KCTC 3163 / NCIMB 11718 / NCTC 13722 / AM63)</name>
    <dbReference type="NCBI Taxonomy" id="324831"/>
    <lineage>
        <taxon>Bacteria</taxon>
        <taxon>Bacillati</taxon>
        <taxon>Bacillota</taxon>
        <taxon>Bacilli</taxon>
        <taxon>Lactobacillales</taxon>
        <taxon>Lactobacillaceae</taxon>
        <taxon>Lactobacillus</taxon>
    </lineage>
</organism>
<protein>
    <recommendedName>
        <fullName evidence="4">DUF3147 family protein</fullName>
    </recommendedName>
</protein>
<evidence type="ECO:0000313" key="3">
    <source>
        <dbReference type="Proteomes" id="UP000000664"/>
    </source>
</evidence>
<feature type="transmembrane region" description="Helical" evidence="1">
    <location>
        <begin position="63"/>
        <end position="82"/>
    </location>
</feature>
<evidence type="ECO:0008006" key="4">
    <source>
        <dbReference type="Google" id="ProtNLM"/>
    </source>
</evidence>
<dbReference type="Proteomes" id="UP000000664">
    <property type="component" value="Chromosome"/>
</dbReference>
<gene>
    <name evidence="2" type="ordered locus">LGAS_1057</name>
</gene>
<dbReference type="KEGG" id="lga:LGAS_1057"/>
<proteinExistence type="predicted"/>
<feature type="transmembrane region" description="Helical" evidence="1">
    <location>
        <begin position="89"/>
        <end position="114"/>
    </location>
</feature>
<feature type="transmembrane region" description="Helical" evidence="1">
    <location>
        <begin position="39"/>
        <end position="57"/>
    </location>
</feature>
<dbReference type="EMBL" id="CP000413">
    <property type="protein sequence ID" value="ABJ60430.1"/>
    <property type="molecule type" value="Genomic_DNA"/>
</dbReference>
<keyword evidence="1" id="KW-1133">Transmembrane helix</keyword>
<evidence type="ECO:0000313" key="2">
    <source>
        <dbReference type="EMBL" id="ABJ60430.1"/>
    </source>
</evidence>
<evidence type="ECO:0000256" key="1">
    <source>
        <dbReference type="SAM" id="Phobius"/>
    </source>
</evidence>
<sequence>MEEVYMQENVMSFINISPLFIAIIIGFVVSFNENTSIKVPAIVVIISTIISFLFPIFNLKSWVTYPVIISESAMFVLAAMLLSQKMKKWLAWILGLMVGFVWAIVLLILLGVTFNI</sequence>
<accession>A0A805ZHN2</accession>
<name>A0A805ZHN2_LACGA</name>
<keyword evidence="1" id="KW-0812">Transmembrane</keyword>
<dbReference type="AlphaFoldDB" id="A0A805ZHN2"/>
<reference evidence="2 3" key="1">
    <citation type="journal article" date="2006" name="Proc. Natl. Acad. Sci. U.S.A.">
        <title>Comparative genomics of the lactic acid bacteria.</title>
        <authorList>
            <person name="Makarova K."/>
            <person name="Slesarev A."/>
            <person name="Wolf Y."/>
            <person name="Sorokin A."/>
            <person name="Mirkin B."/>
            <person name="Koonin E."/>
            <person name="Pavlov A."/>
            <person name="Pavlova N."/>
            <person name="Karamychev V."/>
            <person name="Polouchine N."/>
            <person name="Shakhova V."/>
            <person name="Grigoriev I."/>
            <person name="Lou Y."/>
            <person name="Rohksar D."/>
            <person name="Lucas S."/>
            <person name="Huang K."/>
            <person name="Goodstein D.M."/>
            <person name="Hawkins T."/>
            <person name="Plengvidhya V."/>
            <person name="Welker D."/>
            <person name="Hughes J."/>
            <person name="Goh Y."/>
            <person name="Benson A."/>
            <person name="Baldwin K."/>
            <person name="Lee J.H."/>
            <person name="Diaz-Muniz I."/>
            <person name="Dosti B."/>
            <person name="Smeianov V."/>
            <person name="Wechter W."/>
            <person name="Barabote R."/>
            <person name="Lorca G."/>
            <person name="Altermann E."/>
            <person name="Barrangou R."/>
            <person name="Ganesan B."/>
            <person name="Xie Y."/>
            <person name="Rawsthorne H."/>
            <person name="Tamir D."/>
            <person name="Parker C."/>
            <person name="Breidt F."/>
            <person name="Broadbent J."/>
            <person name="Hutkins R."/>
            <person name="O'Sullivan D."/>
            <person name="Steele J."/>
            <person name="Unlu G."/>
            <person name="Saier M."/>
            <person name="Klaenhammer T."/>
            <person name="Richardson P."/>
            <person name="Kozyavkin S."/>
            <person name="Weimer B."/>
            <person name="Mills D."/>
        </authorList>
    </citation>
    <scope>NUCLEOTIDE SEQUENCE [LARGE SCALE GENOMIC DNA]</scope>
    <source>
        <strain evidence="3">ATCC 33323 / DSM 20243 / BCRC 14619 / CIP 102991 / JCM 1131 / KCTC 3163 / NCIMB 11718 / NCTC 13722 / AM63</strain>
    </source>
</reference>
<keyword evidence="1" id="KW-0472">Membrane</keyword>
<feature type="transmembrane region" description="Helical" evidence="1">
    <location>
        <begin position="12"/>
        <end position="32"/>
    </location>
</feature>